<dbReference type="AlphaFoldDB" id="A0A9P6NUB3"/>
<accession>A0A9P6NUB3</accession>
<dbReference type="Proteomes" id="UP000886653">
    <property type="component" value="Unassembled WGS sequence"/>
</dbReference>
<organism evidence="1 2">
    <name type="scientific">Cronartium quercuum f. sp. fusiforme G11</name>
    <dbReference type="NCBI Taxonomy" id="708437"/>
    <lineage>
        <taxon>Eukaryota</taxon>
        <taxon>Fungi</taxon>
        <taxon>Dikarya</taxon>
        <taxon>Basidiomycota</taxon>
        <taxon>Pucciniomycotina</taxon>
        <taxon>Pucciniomycetes</taxon>
        <taxon>Pucciniales</taxon>
        <taxon>Coleosporiaceae</taxon>
        <taxon>Cronartium</taxon>
    </lineage>
</organism>
<reference evidence="1" key="1">
    <citation type="submission" date="2013-11" db="EMBL/GenBank/DDBJ databases">
        <title>Genome sequence of the fusiform rust pathogen reveals effectors for host alternation and coevolution with pine.</title>
        <authorList>
            <consortium name="DOE Joint Genome Institute"/>
            <person name="Smith K."/>
            <person name="Pendleton A."/>
            <person name="Kubisiak T."/>
            <person name="Anderson C."/>
            <person name="Salamov A."/>
            <person name="Aerts A."/>
            <person name="Riley R."/>
            <person name="Clum A."/>
            <person name="Lindquist E."/>
            <person name="Ence D."/>
            <person name="Campbell M."/>
            <person name="Kronenberg Z."/>
            <person name="Feau N."/>
            <person name="Dhillon B."/>
            <person name="Hamelin R."/>
            <person name="Burleigh J."/>
            <person name="Smith J."/>
            <person name="Yandell M."/>
            <person name="Nelson C."/>
            <person name="Grigoriev I."/>
            <person name="Davis J."/>
        </authorList>
    </citation>
    <scope>NUCLEOTIDE SEQUENCE</scope>
    <source>
        <strain evidence="1">G11</strain>
    </source>
</reference>
<dbReference type="EMBL" id="MU167209">
    <property type="protein sequence ID" value="KAG0152084.1"/>
    <property type="molecule type" value="Genomic_DNA"/>
</dbReference>
<comment type="caution">
    <text evidence="1">The sequence shown here is derived from an EMBL/GenBank/DDBJ whole genome shotgun (WGS) entry which is preliminary data.</text>
</comment>
<keyword evidence="2" id="KW-1185">Reference proteome</keyword>
<sequence>MSKGGTVASRIQSAFGGPPLFFWFLDTRWSIASARTPHHLLRPLRNCFTTAPESSADETQYRASEVVHARRSGKASVKATMVGREAHGCRICLILATSRQVASSRLSKVPILECSRLKYQTLQTQHRAQLYFQLKTLKIFKALEA</sequence>
<proteinExistence type="predicted"/>
<protein>
    <submittedName>
        <fullName evidence="1">Uncharacterized protein</fullName>
    </submittedName>
</protein>
<gene>
    <name evidence="1" type="ORF">CROQUDRAFT_85794</name>
</gene>
<name>A0A9P6NUB3_9BASI</name>
<evidence type="ECO:0000313" key="2">
    <source>
        <dbReference type="Proteomes" id="UP000886653"/>
    </source>
</evidence>
<evidence type="ECO:0000313" key="1">
    <source>
        <dbReference type="EMBL" id="KAG0152084.1"/>
    </source>
</evidence>